<feature type="domain" description="RING-type" evidence="6">
    <location>
        <begin position="116"/>
        <end position="153"/>
    </location>
</feature>
<feature type="domain" description="RING-type" evidence="6">
    <location>
        <begin position="449"/>
        <end position="487"/>
    </location>
</feature>
<dbReference type="STRING" id="158441.A0A226E6D6"/>
<dbReference type="PROSITE" id="PS51787">
    <property type="entry name" value="LON_N"/>
    <property type="match status" value="1"/>
</dbReference>
<gene>
    <name evidence="8" type="ORF">Fcan01_12658</name>
</gene>
<evidence type="ECO:0000259" key="7">
    <source>
        <dbReference type="PROSITE" id="PS51787"/>
    </source>
</evidence>
<dbReference type="PROSITE" id="PS00028">
    <property type="entry name" value="ZINC_FINGER_C2H2_1"/>
    <property type="match status" value="1"/>
</dbReference>
<dbReference type="AlphaFoldDB" id="A0A226E6D6"/>
<dbReference type="Proteomes" id="UP000198287">
    <property type="component" value="Unassembled WGS sequence"/>
</dbReference>
<dbReference type="Pfam" id="PF02190">
    <property type="entry name" value="LON_substr_bdg"/>
    <property type="match status" value="1"/>
</dbReference>
<dbReference type="InterPro" id="IPR003111">
    <property type="entry name" value="Lon_prtase_N"/>
</dbReference>
<feature type="compositionally biased region" description="Low complexity" evidence="5">
    <location>
        <begin position="353"/>
        <end position="369"/>
    </location>
</feature>
<accession>A0A226E6D6</accession>
<evidence type="ECO:0000256" key="1">
    <source>
        <dbReference type="ARBA" id="ARBA00022723"/>
    </source>
</evidence>
<evidence type="ECO:0000256" key="4">
    <source>
        <dbReference type="PROSITE-ProRule" id="PRU00175"/>
    </source>
</evidence>
<dbReference type="GO" id="GO:0061630">
    <property type="term" value="F:ubiquitin protein ligase activity"/>
    <property type="evidence" value="ECO:0007669"/>
    <property type="project" value="TreeGrafter"/>
</dbReference>
<dbReference type="SMART" id="SM00464">
    <property type="entry name" value="LON"/>
    <property type="match status" value="1"/>
</dbReference>
<dbReference type="Pfam" id="PF13445">
    <property type="entry name" value="zf-RING_UBOX"/>
    <property type="match status" value="1"/>
</dbReference>
<dbReference type="SUPFAM" id="SSF88697">
    <property type="entry name" value="PUA domain-like"/>
    <property type="match status" value="1"/>
</dbReference>
<keyword evidence="1" id="KW-0479">Metal-binding</keyword>
<evidence type="ECO:0000313" key="8">
    <source>
        <dbReference type="EMBL" id="OXA53182.1"/>
    </source>
</evidence>
<keyword evidence="3" id="KW-0862">Zinc</keyword>
<dbReference type="InterPro" id="IPR017907">
    <property type="entry name" value="Znf_RING_CS"/>
</dbReference>
<dbReference type="InterPro" id="IPR011990">
    <property type="entry name" value="TPR-like_helical_dom_sf"/>
</dbReference>
<dbReference type="InterPro" id="IPR019734">
    <property type="entry name" value="TPR_rpt"/>
</dbReference>
<dbReference type="OMA" id="RLMPHWS"/>
<feature type="region of interest" description="Disordered" evidence="5">
    <location>
        <begin position="349"/>
        <end position="377"/>
    </location>
</feature>
<dbReference type="InterPro" id="IPR001841">
    <property type="entry name" value="Znf_RING"/>
</dbReference>
<evidence type="ECO:0000256" key="2">
    <source>
        <dbReference type="ARBA" id="ARBA00022771"/>
    </source>
</evidence>
<dbReference type="SMART" id="SM00184">
    <property type="entry name" value="RING"/>
    <property type="match status" value="2"/>
</dbReference>
<dbReference type="Gene3D" id="1.25.40.10">
    <property type="entry name" value="Tetratricopeptide repeat domain"/>
    <property type="match status" value="1"/>
</dbReference>
<dbReference type="Gene3D" id="2.30.130.40">
    <property type="entry name" value="LON domain-like"/>
    <property type="match status" value="1"/>
</dbReference>
<dbReference type="GO" id="GO:0005737">
    <property type="term" value="C:cytoplasm"/>
    <property type="evidence" value="ECO:0007669"/>
    <property type="project" value="UniProtKB-ARBA"/>
</dbReference>
<dbReference type="OrthoDB" id="264917at2759"/>
<keyword evidence="2 4" id="KW-0863">Zinc-finger</keyword>
<name>A0A226E6D6_FOLCA</name>
<keyword evidence="9" id="KW-1185">Reference proteome</keyword>
<dbReference type="PROSITE" id="PS00518">
    <property type="entry name" value="ZF_RING_1"/>
    <property type="match status" value="2"/>
</dbReference>
<dbReference type="InterPro" id="IPR015947">
    <property type="entry name" value="PUA-like_sf"/>
</dbReference>
<feature type="domain" description="Lon N-terminal" evidence="7">
    <location>
        <begin position="539"/>
        <end position="743"/>
    </location>
</feature>
<sequence length="830" mass="93900">MTDLNNEVANTAIILLDWTLAVKSVRPAEKVFTPTTTIMGEGVDIGDSHIGGSQTITCFMEAMSLLVQLHRALGPNIVSEEIKKLVEAFTGKIVDMHAKTVSETTESPLKLADFSCPICFDVVQEPHTILCGHSYCKQCLLKESIGHQCRLCSYRFNDVDINDTRPNVLLMSITDKVWPNQKKTISLRNEANELFKQENMNVALLSYNSALELSAYDHLSLCNRAHTLWVLGKCIEALEDAELAIKHCPFWFKSYFRKAAILDSLGRYEDALCTLTLCIYLVKITKVQDDDSTLVFVKNEMVKVLLKIFSSALTAAKLSQRRRVVEPISSYSPYPDQKKRRSVDQLCEPDYASSSSSSSGESGEESLGSDFREGDSRKCMPTLKELSSLHRSKGRTPTHPSRLGHEPVATRLHHIFTLAVSEVANFEKHMPTNNRFLDESTISISDFECSLCYRLIYQPVTTICGHTYCRSCLERCLDHAPTCPLCKTALDSCVAYRRHAPTHTLEQLISRVYPKEYADRINQHLEELADGSLCGKNKETEIPIFVCTMAFPTVPCMLHVFEPRYRLMIRRCMEAGSKRFGMCCYLQDGDHNYGDFGTMLEIRNIQYFPDGRSVVNTVGVRRFKVLKKCIKDGYNVATIEFLEDKPVEEVDRSRLRECHENVFKDANDWLQSIDAVIRQRIITHFGNMPSPEEDWMNVVGGPAWTWWLLAILPLDAKAQLAILSFLGEKEDWSSGRTIVQKLHVKYDSAQPFKRGILIIREPVAATRVALVSPTLDTRLADLGKKLDRIACRFVGHSLRESGQFYGQGEKRRRFVSSEATSLENKFTPSA</sequence>
<evidence type="ECO:0000256" key="5">
    <source>
        <dbReference type="SAM" id="MobiDB-lite"/>
    </source>
</evidence>
<dbReference type="PROSITE" id="PS50089">
    <property type="entry name" value="ZF_RING_2"/>
    <property type="match status" value="2"/>
</dbReference>
<dbReference type="Pfam" id="PF13923">
    <property type="entry name" value="zf-C3HC4_2"/>
    <property type="match status" value="1"/>
</dbReference>
<organism evidence="8 9">
    <name type="scientific">Folsomia candida</name>
    <name type="common">Springtail</name>
    <dbReference type="NCBI Taxonomy" id="158441"/>
    <lineage>
        <taxon>Eukaryota</taxon>
        <taxon>Metazoa</taxon>
        <taxon>Ecdysozoa</taxon>
        <taxon>Arthropoda</taxon>
        <taxon>Hexapoda</taxon>
        <taxon>Collembola</taxon>
        <taxon>Entomobryomorpha</taxon>
        <taxon>Isotomoidea</taxon>
        <taxon>Isotomidae</taxon>
        <taxon>Proisotominae</taxon>
        <taxon>Folsomia</taxon>
    </lineage>
</organism>
<dbReference type="SUPFAM" id="SSF48452">
    <property type="entry name" value="TPR-like"/>
    <property type="match status" value="1"/>
</dbReference>
<dbReference type="PANTHER" id="PTHR23327:SF42">
    <property type="entry name" value="LON PEPTIDASE N-TERMINAL DOMAIN AND RING FINGER PROTEIN C14F5.10C"/>
    <property type="match status" value="1"/>
</dbReference>
<evidence type="ECO:0000259" key="6">
    <source>
        <dbReference type="PROSITE" id="PS50089"/>
    </source>
</evidence>
<dbReference type="CDD" id="cd16514">
    <property type="entry name" value="RING-HC_LONFs_rpt2"/>
    <property type="match status" value="1"/>
</dbReference>
<dbReference type="Gene3D" id="3.30.40.10">
    <property type="entry name" value="Zinc/RING finger domain, C3HC4 (zinc finger)"/>
    <property type="match status" value="2"/>
</dbReference>
<dbReference type="SUPFAM" id="SSF57850">
    <property type="entry name" value="RING/U-box"/>
    <property type="match status" value="2"/>
</dbReference>
<dbReference type="InterPro" id="IPR046336">
    <property type="entry name" value="Lon_prtase_N_sf"/>
</dbReference>
<dbReference type="GO" id="GO:0008270">
    <property type="term" value="F:zinc ion binding"/>
    <property type="evidence" value="ECO:0007669"/>
    <property type="project" value="UniProtKB-KW"/>
</dbReference>
<comment type="caution">
    <text evidence="8">The sequence shown here is derived from an EMBL/GenBank/DDBJ whole genome shotgun (WGS) entry which is preliminary data.</text>
</comment>
<dbReference type="InterPro" id="IPR027370">
    <property type="entry name" value="Znf-RING_euk"/>
</dbReference>
<dbReference type="SMART" id="SM00028">
    <property type="entry name" value="TPR"/>
    <property type="match status" value="3"/>
</dbReference>
<proteinExistence type="predicted"/>
<dbReference type="InterPro" id="IPR013083">
    <property type="entry name" value="Znf_RING/FYVE/PHD"/>
</dbReference>
<protein>
    <submittedName>
        <fullName evidence="8">LON peptidase N-terminal domain and RING finger protein 3</fullName>
    </submittedName>
</protein>
<reference evidence="8 9" key="1">
    <citation type="submission" date="2015-12" db="EMBL/GenBank/DDBJ databases">
        <title>The genome of Folsomia candida.</title>
        <authorList>
            <person name="Faddeeva A."/>
            <person name="Derks M.F."/>
            <person name="Anvar Y."/>
            <person name="Smit S."/>
            <person name="Van Straalen N."/>
            <person name="Roelofs D."/>
        </authorList>
    </citation>
    <scope>NUCLEOTIDE SEQUENCE [LARGE SCALE GENOMIC DNA]</scope>
    <source>
        <strain evidence="8 9">VU population</strain>
        <tissue evidence="8">Whole body</tissue>
    </source>
</reference>
<dbReference type="InterPro" id="IPR013087">
    <property type="entry name" value="Znf_C2H2_type"/>
</dbReference>
<dbReference type="PANTHER" id="PTHR23327">
    <property type="entry name" value="RING FINGER PROTEIN 127"/>
    <property type="match status" value="1"/>
</dbReference>
<dbReference type="EMBL" id="LNIX01000006">
    <property type="protein sequence ID" value="OXA53182.1"/>
    <property type="molecule type" value="Genomic_DNA"/>
</dbReference>
<evidence type="ECO:0000256" key="3">
    <source>
        <dbReference type="ARBA" id="ARBA00022833"/>
    </source>
</evidence>
<evidence type="ECO:0000313" key="9">
    <source>
        <dbReference type="Proteomes" id="UP000198287"/>
    </source>
</evidence>